<dbReference type="STRING" id="930991.A0A0D0E602"/>
<dbReference type="AlphaFoldDB" id="A0A0D0E602"/>
<evidence type="ECO:0000313" key="1">
    <source>
        <dbReference type="EMBL" id="KIK92995.1"/>
    </source>
</evidence>
<protein>
    <submittedName>
        <fullName evidence="1">Uncharacterized protein</fullName>
    </submittedName>
</protein>
<accession>A0A0D0E602</accession>
<proteinExistence type="predicted"/>
<reference evidence="2" key="2">
    <citation type="submission" date="2015-01" db="EMBL/GenBank/DDBJ databases">
        <title>Evolutionary Origins and Diversification of the Mycorrhizal Mutualists.</title>
        <authorList>
            <consortium name="DOE Joint Genome Institute"/>
            <consortium name="Mycorrhizal Genomics Consortium"/>
            <person name="Kohler A."/>
            <person name="Kuo A."/>
            <person name="Nagy L.G."/>
            <person name="Floudas D."/>
            <person name="Copeland A."/>
            <person name="Barry K.W."/>
            <person name="Cichocki N."/>
            <person name="Veneault-Fourrey C."/>
            <person name="LaButti K."/>
            <person name="Lindquist E.A."/>
            <person name="Lipzen A."/>
            <person name="Lundell T."/>
            <person name="Morin E."/>
            <person name="Murat C."/>
            <person name="Riley R."/>
            <person name="Ohm R."/>
            <person name="Sun H."/>
            <person name="Tunlid A."/>
            <person name="Henrissat B."/>
            <person name="Grigoriev I.V."/>
            <person name="Hibbett D.S."/>
            <person name="Martin F."/>
        </authorList>
    </citation>
    <scope>NUCLEOTIDE SEQUENCE [LARGE SCALE GENOMIC DNA]</scope>
    <source>
        <strain evidence="2">Ve08.2h10</strain>
    </source>
</reference>
<reference evidence="1 2" key="1">
    <citation type="submission" date="2014-04" db="EMBL/GenBank/DDBJ databases">
        <authorList>
            <consortium name="DOE Joint Genome Institute"/>
            <person name="Kuo A."/>
            <person name="Kohler A."/>
            <person name="Jargeat P."/>
            <person name="Nagy L.G."/>
            <person name="Floudas D."/>
            <person name="Copeland A."/>
            <person name="Barry K.W."/>
            <person name="Cichocki N."/>
            <person name="Veneault-Fourrey C."/>
            <person name="LaButti K."/>
            <person name="Lindquist E.A."/>
            <person name="Lipzen A."/>
            <person name="Lundell T."/>
            <person name="Morin E."/>
            <person name="Murat C."/>
            <person name="Sun H."/>
            <person name="Tunlid A."/>
            <person name="Henrissat B."/>
            <person name="Grigoriev I.V."/>
            <person name="Hibbett D.S."/>
            <person name="Martin F."/>
            <person name="Nordberg H.P."/>
            <person name="Cantor M.N."/>
            <person name="Hua S.X."/>
        </authorList>
    </citation>
    <scope>NUCLEOTIDE SEQUENCE [LARGE SCALE GENOMIC DNA]</scope>
    <source>
        <strain evidence="1 2">Ve08.2h10</strain>
    </source>
</reference>
<dbReference type="EMBL" id="KN825223">
    <property type="protein sequence ID" value="KIK92995.1"/>
    <property type="molecule type" value="Genomic_DNA"/>
</dbReference>
<dbReference type="Proteomes" id="UP000054538">
    <property type="component" value="Unassembled WGS sequence"/>
</dbReference>
<name>A0A0D0E602_9AGAM</name>
<dbReference type="OrthoDB" id="2606310at2759"/>
<keyword evidence="2" id="KW-1185">Reference proteome</keyword>
<dbReference type="HOGENOM" id="CLU_830447_0_0_1"/>
<evidence type="ECO:0000313" key="2">
    <source>
        <dbReference type="Proteomes" id="UP000054538"/>
    </source>
</evidence>
<gene>
    <name evidence="1" type="ORF">PAXRUDRAFT_12904</name>
</gene>
<organism evidence="1 2">
    <name type="scientific">Paxillus rubicundulus Ve08.2h10</name>
    <dbReference type="NCBI Taxonomy" id="930991"/>
    <lineage>
        <taxon>Eukaryota</taxon>
        <taxon>Fungi</taxon>
        <taxon>Dikarya</taxon>
        <taxon>Basidiomycota</taxon>
        <taxon>Agaricomycotina</taxon>
        <taxon>Agaricomycetes</taxon>
        <taxon>Agaricomycetidae</taxon>
        <taxon>Boletales</taxon>
        <taxon>Paxilineae</taxon>
        <taxon>Paxillaceae</taxon>
        <taxon>Paxillus</taxon>
    </lineage>
</organism>
<sequence>MSTHNNFPFSRLFVDLALQIMYFAATPDFQSTLNNPYACGLALCSVSKAVRCAALPRMLHTVLLTRTSSITKFVAALRIQKGFTVTNQLLFVDYTIHIRRIWIGHFPDPPPSAPIAPSFFGASPPESSIDFSLLAPVILGAPSLGLDFLSVSLLHDCLDWAWRHHTPAPGEDDMDAGTSSARLTLPWRTSTLALTGCFSRWLPFTSTSEGSAFLASLPSLILLPEFIASEDLEKVQGPANARSRVIPTPVNLGSGIPWASFRGLQRLTVPLASTAASTIFVEATYRDHFFGYIESMAPCDGNIDVVLFTMNAPPGPSRIATEEWVDRAMQAYVQEGKGDLALVDVHMAIDDIWKLIYFNWDVCWARGFSTNKGTVGDSSDN</sequence>
<dbReference type="InParanoid" id="A0A0D0E602"/>